<feature type="chain" id="PRO_5045399260" evidence="1">
    <location>
        <begin position="19"/>
        <end position="70"/>
    </location>
</feature>
<keyword evidence="1" id="KW-0732">Signal</keyword>
<protein>
    <submittedName>
        <fullName evidence="2">Uncharacterized protein</fullName>
    </submittedName>
</protein>
<dbReference type="EMBL" id="JABSNW010000005">
    <property type="protein sequence ID" value="KAL2887465.1"/>
    <property type="molecule type" value="Genomic_DNA"/>
</dbReference>
<evidence type="ECO:0000313" key="3">
    <source>
        <dbReference type="Proteomes" id="UP001610728"/>
    </source>
</evidence>
<dbReference type="RefSeq" id="XP_070858645.1">
    <property type="nucleotide sequence ID" value="XM_071000952.1"/>
</dbReference>
<accession>A0ABR4MGT4</accession>
<organism evidence="2 3">
    <name type="scientific">Ceratocystis lukuohia</name>
    <dbReference type="NCBI Taxonomy" id="2019550"/>
    <lineage>
        <taxon>Eukaryota</taxon>
        <taxon>Fungi</taxon>
        <taxon>Dikarya</taxon>
        <taxon>Ascomycota</taxon>
        <taxon>Pezizomycotina</taxon>
        <taxon>Sordariomycetes</taxon>
        <taxon>Hypocreomycetidae</taxon>
        <taxon>Microascales</taxon>
        <taxon>Ceratocystidaceae</taxon>
        <taxon>Ceratocystis</taxon>
    </lineage>
</organism>
<feature type="signal peptide" evidence="1">
    <location>
        <begin position="1"/>
        <end position="18"/>
    </location>
</feature>
<gene>
    <name evidence="2" type="ORF">HOO65_050586</name>
</gene>
<name>A0ABR4MGT4_9PEZI</name>
<proteinExistence type="predicted"/>
<dbReference type="Proteomes" id="UP001610728">
    <property type="component" value="Unassembled WGS sequence"/>
</dbReference>
<comment type="caution">
    <text evidence="2">The sequence shown here is derived from an EMBL/GenBank/DDBJ whole genome shotgun (WGS) entry which is preliminary data.</text>
</comment>
<evidence type="ECO:0000256" key="1">
    <source>
        <dbReference type="SAM" id="SignalP"/>
    </source>
</evidence>
<reference evidence="2 3" key="1">
    <citation type="submission" date="2020-05" db="EMBL/GenBank/DDBJ databases">
        <title>Ceratocystis lukuohia genome.</title>
        <authorList>
            <person name="Harrington T.C."/>
            <person name="Kim K."/>
            <person name="Mayers C.G."/>
        </authorList>
    </citation>
    <scope>NUCLEOTIDE SEQUENCE [LARGE SCALE GENOMIC DNA]</scope>
    <source>
        <strain evidence="2 3">C4212</strain>
    </source>
</reference>
<sequence>MQRWTVTLLLAFAAGVLAAPSGNVQNVGENTNLDGDVGVARRDIHCSFAGSVCICTGDDGVSFEVPDSWC</sequence>
<keyword evidence="3" id="KW-1185">Reference proteome</keyword>
<evidence type="ECO:0000313" key="2">
    <source>
        <dbReference type="EMBL" id="KAL2887465.1"/>
    </source>
</evidence>
<dbReference type="GeneID" id="98119198"/>